<evidence type="ECO:0000256" key="2">
    <source>
        <dbReference type="ARBA" id="ARBA00013064"/>
    </source>
</evidence>
<dbReference type="SUPFAM" id="SSF52821">
    <property type="entry name" value="Rhodanese/Cell cycle control phosphatase"/>
    <property type="match status" value="1"/>
</dbReference>
<dbReference type="InterPro" id="IPR000340">
    <property type="entry name" value="Dual-sp_phosphatase_cat-dom"/>
</dbReference>
<reference evidence="9" key="2">
    <citation type="submission" date="2020-10" db="UniProtKB">
        <authorList>
            <consortium name="WormBaseParasite"/>
        </authorList>
    </citation>
    <scope>IDENTIFICATION</scope>
</reference>
<dbReference type="InterPro" id="IPR008343">
    <property type="entry name" value="MKP"/>
</dbReference>
<reference evidence="8" key="1">
    <citation type="journal article" date="2013" name="Genetics">
        <title>The draft genome and transcriptome of Panagrellus redivivus are shaped by the harsh demands of a free-living lifestyle.</title>
        <authorList>
            <person name="Srinivasan J."/>
            <person name="Dillman A.R."/>
            <person name="Macchietto M.G."/>
            <person name="Heikkinen L."/>
            <person name="Lakso M."/>
            <person name="Fracchia K.M."/>
            <person name="Antoshechkin I."/>
            <person name="Mortazavi A."/>
            <person name="Wong G."/>
            <person name="Sternberg P.W."/>
        </authorList>
    </citation>
    <scope>NUCLEOTIDE SEQUENCE [LARGE SCALE GENOMIC DNA]</scope>
    <source>
        <strain evidence="8">MT8872</strain>
    </source>
</reference>
<dbReference type="PANTHER" id="PTHR10159">
    <property type="entry name" value="DUAL SPECIFICITY PROTEIN PHOSPHATASE"/>
    <property type="match status" value="1"/>
</dbReference>
<organism evidence="8 9">
    <name type="scientific">Panagrellus redivivus</name>
    <name type="common">Microworm</name>
    <dbReference type="NCBI Taxonomy" id="6233"/>
    <lineage>
        <taxon>Eukaryota</taxon>
        <taxon>Metazoa</taxon>
        <taxon>Ecdysozoa</taxon>
        <taxon>Nematoda</taxon>
        <taxon>Chromadorea</taxon>
        <taxon>Rhabditida</taxon>
        <taxon>Tylenchina</taxon>
        <taxon>Panagrolaimomorpha</taxon>
        <taxon>Panagrolaimoidea</taxon>
        <taxon>Panagrolaimidae</taxon>
        <taxon>Panagrellus</taxon>
    </lineage>
</organism>
<evidence type="ECO:0000256" key="4">
    <source>
        <dbReference type="ARBA" id="ARBA00022912"/>
    </source>
</evidence>
<dbReference type="Pfam" id="PF00782">
    <property type="entry name" value="DSPc"/>
    <property type="match status" value="1"/>
</dbReference>
<dbReference type="EC" id="3.1.3.48" evidence="2"/>
<comment type="similarity">
    <text evidence="1">Belongs to the protein-tyrosine phosphatase family. Non-receptor class dual specificity subfamily.</text>
</comment>
<dbReference type="PROSITE" id="PS50054">
    <property type="entry name" value="TYR_PHOSPHATASE_DUAL"/>
    <property type="match status" value="1"/>
</dbReference>
<dbReference type="PANTHER" id="PTHR10159:SF519">
    <property type="entry name" value="DUAL SPECIFICITY PROTEIN PHOSPHATASE MPK3"/>
    <property type="match status" value="1"/>
</dbReference>
<evidence type="ECO:0000256" key="5">
    <source>
        <dbReference type="SAM" id="MobiDB-lite"/>
    </source>
</evidence>
<accession>A0A7E4V753</accession>
<dbReference type="Gene3D" id="3.40.250.10">
    <property type="entry name" value="Rhodanese-like domain"/>
    <property type="match status" value="1"/>
</dbReference>
<evidence type="ECO:0000259" key="6">
    <source>
        <dbReference type="PROSITE" id="PS50054"/>
    </source>
</evidence>
<evidence type="ECO:0000313" key="9">
    <source>
        <dbReference type="WBParaSite" id="Pan_g17363.t1"/>
    </source>
</evidence>
<dbReference type="InterPro" id="IPR020422">
    <property type="entry name" value="TYR_PHOSPHATASE_DUAL_dom"/>
</dbReference>
<proteinExistence type="inferred from homology"/>
<keyword evidence="3" id="KW-0378">Hydrolase</keyword>
<dbReference type="GO" id="GO:0005829">
    <property type="term" value="C:cytosol"/>
    <property type="evidence" value="ECO:0007669"/>
    <property type="project" value="TreeGrafter"/>
</dbReference>
<dbReference type="GO" id="GO:0043409">
    <property type="term" value="P:negative regulation of MAPK cascade"/>
    <property type="evidence" value="ECO:0007669"/>
    <property type="project" value="TreeGrafter"/>
</dbReference>
<protein>
    <recommendedName>
        <fullName evidence="2">protein-tyrosine-phosphatase</fullName>
        <ecNumber evidence="2">3.1.3.48</ecNumber>
    </recommendedName>
</protein>
<feature type="domain" description="Tyrosine-protein phosphatase" evidence="6">
    <location>
        <begin position="190"/>
        <end position="333"/>
    </location>
</feature>
<evidence type="ECO:0000313" key="8">
    <source>
        <dbReference type="Proteomes" id="UP000492821"/>
    </source>
</evidence>
<keyword evidence="8" id="KW-1185">Reference proteome</keyword>
<dbReference type="InterPro" id="IPR000387">
    <property type="entry name" value="Tyr_Pase_dom"/>
</dbReference>
<dbReference type="AlphaFoldDB" id="A0A7E4V753"/>
<keyword evidence="4" id="KW-0904">Protein phosphatase</keyword>
<feature type="domain" description="Tyrosine specific protein phosphatases" evidence="7">
    <location>
        <begin position="254"/>
        <end position="311"/>
    </location>
</feature>
<dbReference type="WBParaSite" id="Pan_g17363.t1">
    <property type="protein sequence ID" value="Pan_g17363.t1"/>
    <property type="gene ID" value="Pan_g17363"/>
</dbReference>
<evidence type="ECO:0000256" key="1">
    <source>
        <dbReference type="ARBA" id="ARBA00008601"/>
    </source>
</evidence>
<dbReference type="Proteomes" id="UP000492821">
    <property type="component" value="Unassembled WGS sequence"/>
</dbReference>
<dbReference type="InterPro" id="IPR029021">
    <property type="entry name" value="Prot-tyrosine_phosphatase-like"/>
</dbReference>
<dbReference type="SUPFAM" id="SSF52799">
    <property type="entry name" value="(Phosphotyrosine protein) phosphatases II"/>
    <property type="match status" value="1"/>
</dbReference>
<dbReference type="GO" id="GO:0033550">
    <property type="term" value="F:MAP kinase tyrosine phosphatase activity"/>
    <property type="evidence" value="ECO:0007669"/>
    <property type="project" value="TreeGrafter"/>
</dbReference>
<dbReference type="PROSITE" id="PS50056">
    <property type="entry name" value="TYR_PHOSPHATASE_2"/>
    <property type="match status" value="1"/>
</dbReference>
<evidence type="ECO:0000256" key="3">
    <source>
        <dbReference type="ARBA" id="ARBA00022801"/>
    </source>
</evidence>
<dbReference type="SMART" id="SM00195">
    <property type="entry name" value="DSPc"/>
    <property type="match status" value="1"/>
</dbReference>
<evidence type="ECO:0000259" key="7">
    <source>
        <dbReference type="PROSITE" id="PS50056"/>
    </source>
</evidence>
<dbReference type="GO" id="GO:0008330">
    <property type="term" value="F:protein tyrosine/threonine phosphatase activity"/>
    <property type="evidence" value="ECO:0007669"/>
    <property type="project" value="TreeGrafter"/>
</dbReference>
<dbReference type="InterPro" id="IPR036873">
    <property type="entry name" value="Rhodanese-like_dom_sf"/>
</dbReference>
<dbReference type="Gene3D" id="3.90.190.10">
    <property type="entry name" value="Protein tyrosine phosphatase superfamily"/>
    <property type="match status" value="1"/>
</dbReference>
<dbReference type="PRINTS" id="PR01764">
    <property type="entry name" value="MAPKPHPHTASE"/>
</dbReference>
<feature type="region of interest" description="Disordered" evidence="5">
    <location>
        <begin position="337"/>
        <end position="360"/>
    </location>
</feature>
<sequence length="360" mass="40087">MELEHNSSRSFTPSDVASTSDFADLATVNVEQLAEILQEQSYDSIVLDCRPPGAVPTIHGAQPIFLPTVLLRRLNNGTISPSSISPMLVTTNRRVVIVPDSMQPNSLATRVFNTLVRREYSVAFLNQDVKELANLNPELCTDNLPVNVMKGLNLNILTALNKKSNKNSNVVMDFETVPDENRHRRPNALFPVQILSYLFLGNDETAKNKDTLKRYNIRYVINVTKNLSNYFKDDPEFHYLRIGVDDTGSHNLIEHFPTAIQFIERAKEDNSAVLVHCMAGISRSVTICLAYLMQHTHSTLEQSFDFLLKQNGAIAPNFHFMGQLIDFERSLFDTTGSSSSTSSSLPPSSSTSATSAEMSV</sequence>
<dbReference type="GO" id="GO:0017017">
    <property type="term" value="F:MAP kinase tyrosine/serine/threonine phosphatase activity"/>
    <property type="evidence" value="ECO:0007669"/>
    <property type="project" value="InterPro"/>
</dbReference>
<name>A0A7E4V753_PANRE</name>